<dbReference type="EMBL" id="HBUE01017803">
    <property type="protein sequence ID" value="CAG6451152.1"/>
    <property type="molecule type" value="Transcribed_RNA"/>
</dbReference>
<dbReference type="EMBL" id="HBUE01280531">
    <property type="protein sequence ID" value="CAG6568737.1"/>
    <property type="molecule type" value="Transcribed_RNA"/>
</dbReference>
<feature type="compositionally biased region" description="Basic and acidic residues" evidence="1">
    <location>
        <begin position="120"/>
        <end position="149"/>
    </location>
</feature>
<dbReference type="EMBL" id="HBUE01017801">
    <property type="protein sequence ID" value="CAG6451148.1"/>
    <property type="molecule type" value="Transcribed_RNA"/>
</dbReference>
<dbReference type="EMBL" id="HBUE01280529">
    <property type="protein sequence ID" value="CAG6568733.1"/>
    <property type="molecule type" value="Transcribed_RNA"/>
</dbReference>
<feature type="region of interest" description="Disordered" evidence="1">
    <location>
        <begin position="1"/>
        <end position="21"/>
    </location>
</feature>
<reference evidence="2" key="1">
    <citation type="submission" date="2021-05" db="EMBL/GenBank/DDBJ databases">
        <authorList>
            <person name="Alioto T."/>
            <person name="Alioto T."/>
            <person name="Gomez Garrido J."/>
        </authorList>
    </citation>
    <scope>NUCLEOTIDE SEQUENCE</scope>
</reference>
<sequence length="149" mass="16693">MRPSHPTGPEREPAPLQHPTLPSLLEAVRMERMQLRGQNHRQRRLQVPRGQVRPGTHLRHRHPGQQRSLHGRTTPGFGKVRLCQALQTNATTPAVGTAQAPTNGRQPQPPPSSPPLQRPQHPERHATAADHQQRVRTNEPGRKPNHAES</sequence>
<feature type="compositionally biased region" description="Polar residues" evidence="1">
    <location>
        <begin position="85"/>
        <end position="104"/>
    </location>
</feature>
<dbReference type="EMBL" id="HBUE01175004">
    <property type="protein sequence ID" value="CAG6517205.1"/>
    <property type="molecule type" value="Transcribed_RNA"/>
</dbReference>
<dbReference type="EMBL" id="HBUE01175000">
    <property type="protein sequence ID" value="CAG6517200.1"/>
    <property type="molecule type" value="Transcribed_RNA"/>
</dbReference>
<dbReference type="EMBL" id="HBUE01175005">
    <property type="protein sequence ID" value="CAG6517207.1"/>
    <property type="molecule type" value="Transcribed_RNA"/>
</dbReference>
<name>A0A8D8AB07_CULPI</name>
<dbReference type="EMBL" id="HBUE01280540">
    <property type="protein sequence ID" value="CAG6568751.1"/>
    <property type="molecule type" value="Transcribed_RNA"/>
</dbReference>
<dbReference type="EMBL" id="HBUE01280526">
    <property type="protein sequence ID" value="CAG6568727.1"/>
    <property type="molecule type" value="Transcribed_RNA"/>
</dbReference>
<dbReference type="EMBL" id="HBUE01280538">
    <property type="protein sequence ID" value="CAG6568747.1"/>
    <property type="molecule type" value="Transcribed_RNA"/>
</dbReference>
<dbReference type="EMBL" id="HBUE01017808">
    <property type="protein sequence ID" value="CAG6451161.1"/>
    <property type="molecule type" value="Transcribed_RNA"/>
</dbReference>
<dbReference type="EMBL" id="HBUE01280527">
    <property type="protein sequence ID" value="CAG6568729.1"/>
    <property type="molecule type" value="Transcribed_RNA"/>
</dbReference>
<dbReference type="EMBL" id="HBUE01280537">
    <property type="protein sequence ID" value="CAG6568745.1"/>
    <property type="molecule type" value="Transcribed_RNA"/>
</dbReference>
<organism evidence="2">
    <name type="scientific">Culex pipiens</name>
    <name type="common">House mosquito</name>
    <dbReference type="NCBI Taxonomy" id="7175"/>
    <lineage>
        <taxon>Eukaryota</taxon>
        <taxon>Metazoa</taxon>
        <taxon>Ecdysozoa</taxon>
        <taxon>Arthropoda</taxon>
        <taxon>Hexapoda</taxon>
        <taxon>Insecta</taxon>
        <taxon>Pterygota</taxon>
        <taxon>Neoptera</taxon>
        <taxon>Endopterygota</taxon>
        <taxon>Diptera</taxon>
        <taxon>Nematocera</taxon>
        <taxon>Culicoidea</taxon>
        <taxon>Culicidae</taxon>
        <taxon>Culicinae</taxon>
        <taxon>Culicini</taxon>
        <taxon>Culex</taxon>
        <taxon>Culex</taxon>
    </lineage>
</organism>
<dbReference type="EMBL" id="HBUE01175014">
    <property type="protein sequence ID" value="CAG6517221.1"/>
    <property type="molecule type" value="Transcribed_RNA"/>
</dbReference>
<dbReference type="EMBL" id="HBUE01175008">
    <property type="protein sequence ID" value="CAG6517213.1"/>
    <property type="molecule type" value="Transcribed_RNA"/>
</dbReference>
<feature type="compositionally biased region" description="Pro residues" evidence="1">
    <location>
        <begin position="107"/>
        <end position="117"/>
    </location>
</feature>
<dbReference type="EMBL" id="HBUE01175017">
    <property type="protein sequence ID" value="CAG6517227.1"/>
    <property type="molecule type" value="Transcribed_RNA"/>
</dbReference>
<dbReference type="EMBL" id="HBUE01175007">
    <property type="protein sequence ID" value="CAG6517211.1"/>
    <property type="molecule type" value="Transcribed_RNA"/>
</dbReference>
<dbReference type="EMBL" id="HBUE01280528">
    <property type="protein sequence ID" value="CAG6568731.1"/>
    <property type="molecule type" value="Transcribed_RNA"/>
</dbReference>
<dbReference type="EMBL" id="HBUE01017805">
    <property type="protein sequence ID" value="CAG6451156.1"/>
    <property type="molecule type" value="Transcribed_RNA"/>
</dbReference>
<dbReference type="EMBL" id="HBUE01280532">
    <property type="protein sequence ID" value="CAG6568739.1"/>
    <property type="molecule type" value="Transcribed_RNA"/>
</dbReference>
<proteinExistence type="predicted"/>
<dbReference type="EMBL" id="HBUE01017806">
    <property type="protein sequence ID" value="CAG6451158.1"/>
    <property type="molecule type" value="Transcribed_RNA"/>
</dbReference>
<accession>A0A8D8AB07</accession>
<dbReference type="EMBL" id="HBUE01175012">
    <property type="protein sequence ID" value="CAG6517219.1"/>
    <property type="molecule type" value="Transcribed_RNA"/>
</dbReference>
<dbReference type="EMBL" id="HBUE01017804">
    <property type="protein sequence ID" value="CAG6451154.1"/>
    <property type="molecule type" value="Transcribed_RNA"/>
</dbReference>
<feature type="region of interest" description="Disordered" evidence="1">
    <location>
        <begin position="33"/>
        <end position="149"/>
    </location>
</feature>
<protein>
    <submittedName>
        <fullName evidence="2">(northern house mosquito) hypothetical protein</fullName>
    </submittedName>
</protein>
<dbReference type="EMBL" id="HBUE01175019">
    <property type="protein sequence ID" value="CAG6517229.1"/>
    <property type="molecule type" value="Transcribed_RNA"/>
</dbReference>
<dbReference type="EMBL" id="HBUE01280542">
    <property type="protein sequence ID" value="CAG6568753.1"/>
    <property type="molecule type" value="Transcribed_RNA"/>
</dbReference>
<dbReference type="EMBL" id="HBUE01280530">
    <property type="protein sequence ID" value="CAG6568735.1"/>
    <property type="molecule type" value="Transcribed_RNA"/>
</dbReference>
<dbReference type="EMBL" id="HBUE01175009">
    <property type="protein sequence ID" value="CAG6517215.1"/>
    <property type="molecule type" value="Transcribed_RNA"/>
</dbReference>
<dbReference type="EMBL" id="HBUE01280523">
    <property type="protein sequence ID" value="CAG6568724.1"/>
    <property type="molecule type" value="Transcribed_RNA"/>
</dbReference>
<dbReference type="EMBL" id="HBUE01175003">
    <property type="protein sequence ID" value="CAG6517203.1"/>
    <property type="molecule type" value="Transcribed_RNA"/>
</dbReference>
<evidence type="ECO:0000313" key="2">
    <source>
        <dbReference type="EMBL" id="CAG6451161.1"/>
    </source>
</evidence>
<dbReference type="AlphaFoldDB" id="A0A8D8AB07"/>
<dbReference type="EMBL" id="HBUE01175006">
    <property type="protein sequence ID" value="CAG6517209.1"/>
    <property type="molecule type" value="Transcribed_RNA"/>
</dbReference>
<dbReference type="EMBL" id="HBUE01175015">
    <property type="protein sequence ID" value="CAG6517223.1"/>
    <property type="molecule type" value="Transcribed_RNA"/>
</dbReference>
<dbReference type="EMBL" id="HBUE01280535">
    <property type="protein sequence ID" value="CAG6568743.1"/>
    <property type="molecule type" value="Transcribed_RNA"/>
</dbReference>
<evidence type="ECO:0000256" key="1">
    <source>
        <dbReference type="SAM" id="MobiDB-lite"/>
    </source>
</evidence>